<accession>A0AAD4Z6V2</accession>
<gene>
    <name evidence="2" type="ORF">L3X38_025901</name>
</gene>
<dbReference type="PANTHER" id="PTHR43383">
    <property type="entry name" value="NODULIN 6"/>
    <property type="match status" value="1"/>
</dbReference>
<dbReference type="SUPFAM" id="SSF56672">
    <property type="entry name" value="DNA/RNA polymerases"/>
    <property type="match status" value="1"/>
</dbReference>
<dbReference type="InterPro" id="IPR013103">
    <property type="entry name" value="RVT_2"/>
</dbReference>
<sequence length="448" mass="49857">MTAMVAQACSSSPFIEVWMSAPSPYIGSETIIATNGSGLAIAHIGSSISTPTSSLQLTNVLHDKRTGQILFTDLSHNGLYPMPLPSFVHTAFLGQNSFSSAPHMCQPCLKGKFTKLPFVLAKSKSTIPFETVHSDVWGPAPGCSLEVKNSKWQHAMQDEFDALQKQRTWHLVPLPPIRNLVGCKWVYRLKRNPYGSMTRYKARLVAKGFSQVVGLDYGETFSPVVKHTTVHLVLASATTFGWKLHQLDVKNAFLHGILQEEVYMSQPQGFVDPLYPHHVCRLDKSLYALKQALRAWNERFTSYIPCIGFRTSEVDPSLFVKQDGPSLVLLLLYVDDIILTSFSPAAIASVITLLSKEFDMTNLGHLHYFLGLQIQYTDAGISVTQFKYIKDVLSKANLSECKPCVTLSHPNHKLLRDGNLPFSDPTHFRSLVGALQYLTLRGLTLHIP</sequence>
<dbReference type="InterPro" id="IPR043502">
    <property type="entry name" value="DNA/RNA_pol_sf"/>
</dbReference>
<dbReference type="PANTHER" id="PTHR43383:SF2">
    <property type="entry name" value="AMIDOHYDROLASE 2 FAMILY PROTEIN"/>
    <property type="match status" value="1"/>
</dbReference>
<evidence type="ECO:0000259" key="1">
    <source>
        <dbReference type="Pfam" id="PF07727"/>
    </source>
</evidence>
<evidence type="ECO:0000313" key="2">
    <source>
        <dbReference type="EMBL" id="KAI5335767.1"/>
    </source>
</evidence>
<name>A0AAD4Z6V2_PRUDU</name>
<dbReference type="AlphaFoldDB" id="A0AAD4Z6V2"/>
<comment type="caution">
    <text evidence="2">The sequence shown here is derived from an EMBL/GenBank/DDBJ whole genome shotgun (WGS) entry which is preliminary data.</text>
</comment>
<keyword evidence="3" id="KW-1185">Reference proteome</keyword>
<proteinExistence type="predicted"/>
<dbReference type="Proteomes" id="UP001054821">
    <property type="component" value="Chromosome 4"/>
</dbReference>
<dbReference type="Pfam" id="PF07727">
    <property type="entry name" value="RVT_2"/>
    <property type="match status" value="1"/>
</dbReference>
<evidence type="ECO:0000313" key="3">
    <source>
        <dbReference type="Proteomes" id="UP001054821"/>
    </source>
</evidence>
<organism evidence="2 3">
    <name type="scientific">Prunus dulcis</name>
    <name type="common">Almond</name>
    <name type="synonym">Amygdalus dulcis</name>
    <dbReference type="NCBI Taxonomy" id="3755"/>
    <lineage>
        <taxon>Eukaryota</taxon>
        <taxon>Viridiplantae</taxon>
        <taxon>Streptophyta</taxon>
        <taxon>Embryophyta</taxon>
        <taxon>Tracheophyta</taxon>
        <taxon>Spermatophyta</taxon>
        <taxon>Magnoliopsida</taxon>
        <taxon>eudicotyledons</taxon>
        <taxon>Gunneridae</taxon>
        <taxon>Pentapetalae</taxon>
        <taxon>rosids</taxon>
        <taxon>fabids</taxon>
        <taxon>Rosales</taxon>
        <taxon>Rosaceae</taxon>
        <taxon>Amygdaloideae</taxon>
        <taxon>Amygdaleae</taxon>
        <taxon>Prunus</taxon>
    </lineage>
</organism>
<feature type="domain" description="Reverse transcriptase Ty1/copia-type" evidence="1">
    <location>
        <begin position="167"/>
        <end position="406"/>
    </location>
</feature>
<reference evidence="2 3" key="1">
    <citation type="journal article" date="2022" name="G3 (Bethesda)">
        <title>Whole-genome sequence and methylome profiling of the almond [Prunus dulcis (Mill.) D.A. Webb] cultivar 'Nonpareil'.</title>
        <authorList>
            <person name="D'Amico-Willman K.M."/>
            <person name="Ouma W.Z."/>
            <person name="Meulia T."/>
            <person name="Sideli G.M."/>
            <person name="Gradziel T.M."/>
            <person name="Fresnedo-Ramirez J."/>
        </authorList>
    </citation>
    <scope>NUCLEOTIDE SEQUENCE [LARGE SCALE GENOMIC DNA]</scope>
    <source>
        <strain evidence="2">Clone GOH B32 T37-40</strain>
    </source>
</reference>
<protein>
    <recommendedName>
        <fullName evidence="1">Reverse transcriptase Ty1/copia-type domain-containing protein</fullName>
    </recommendedName>
</protein>
<dbReference type="EMBL" id="JAJFAZ020000004">
    <property type="protein sequence ID" value="KAI5335767.1"/>
    <property type="molecule type" value="Genomic_DNA"/>
</dbReference>